<dbReference type="SUPFAM" id="SSF53254">
    <property type="entry name" value="Phosphoglycerate mutase-like"/>
    <property type="match status" value="1"/>
</dbReference>
<dbReference type="CDD" id="cd07067">
    <property type="entry name" value="HP_PGM_like"/>
    <property type="match status" value="1"/>
</dbReference>
<dbReference type="PANTHER" id="PTHR48100">
    <property type="entry name" value="BROAD-SPECIFICITY PHOSPHATASE YOR283W-RELATED"/>
    <property type="match status" value="1"/>
</dbReference>
<organism evidence="1 2">
    <name type="scientific">Sphingomonas taxi</name>
    <dbReference type="NCBI Taxonomy" id="1549858"/>
    <lineage>
        <taxon>Bacteria</taxon>
        <taxon>Pseudomonadati</taxon>
        <taxon>Pseudomonadota</taxon>
        <taxon>Alphaproteobacteria</taxon>
        <taxon>Sphingomonadales</taxon>
        <taxon>Sphingomonadaceae</taxon>
        <taxon>Sphingomonas</taxon>
    </lineage>
</organism>
<evidence type="ECO:0000313" key="1">
    <source>
        <dbReference type="EMBL" id="PZQ59171.1"/>
    </source>
</evidence>
<proteinExistence type="predicted"/>
<dbReference type="EMBL" id="QFQI01000010">
    <property type="protein sequence ID" value="PZQ59171.1"/>
    <property type="molecule type" value="Genomic_DNA"/>
</dbReference>
<accession>A0A2W5P049</accession>
<sequence>MERRVLLIRHGSHAEVGHVLSGRSAIALDARGRAEAAAVARHLDGMATTAIYSSPRTRTRETAAAIVAGRAVAGGGVAIAPALDEVDFGRFAGMRFDALARDPDWHRWNAERASARCPGGETMAEAVARAVGFVATLGEGATVCVTHCDIIRGVVAHYLGLGLERIFALGCDPGSVTTLELEGDGARLVALNERPRS</sequence>
<dbReference type="InterPro" id="IPR013078">
    <property type="entry name" value="His_Pase_superF_clade-1"/>
</dbReference>
<dbReference type="InterPro" id="IPR050275">
    <property type="entry name" value="PGM_Phosphatase"/>
</dbReference>
<gene>
    <name evidence="1" type="ORF">DI544_12265</name>
</gene>
<dbReference type="PIRSF" id="PIRSF000709">
    <property type="entry name" value="6PFK_2-Ptase"/>
    <property type="match status" value="1"/>
</dbReference>
<evidence type="ECO:0000313" key="2">
    <source>
        <dbReference type="Proteomes" id="UP000249229"/>
    </source>
</evidence>
<dbReference type="PANTHER" id="PTHR48100:SF62">
    <property type="entry name" value="GLUCOSYL-3-PHOSPHOGLYCERATE PHOSPHATASE"/>
    <property type="match status" value="1"/>
</dbReference>
<dbReference type="Gene3D" id="3.40.50.1240">
    <property type="entry name" value="Phosphoglycerate mutase-like"/>
    <property type="match status" value="1"/>
</dbReference>
<name>A0A2W5P049_9SPHN</name>
<comment type="caution">
    <text evidence="1">The sequence shown here is derived from an EMBL/GenBank/DDBJ whole genome shotgun (WGS) entry which is preliminary data.</text>
</comment>
<protein>
    <submittedName>
        <fullName evidence="1">Histidine phosphatase family protein</fullName>
    </submittedName>
</protein>
<dbReference type="Proteomes" id="UP000249229">
    <property type="component" value="Unassembled WGS sequence"/>
</dbReference>
<dbReference type="GO" id="GO:0005737">
    <property type="term" value="C:cytoplasm"/>
    <property type="evidence" value="ECO:0007669"/>
    <property type="project" value="TreeGrafter"/>
</dbReference>
<dbReference type="AlphaFoldDB" id="A0A2W5P049"/>
<dbReference type="GO" id="GO:0016791">
    <property type="term" value="F:phosphatase activity"/>
    <property type="evidence" value="ECO:0007669"/>
    <property type="project" value="TreeGrafter"/>
</dbReference>
<dbReference type="Pfam" id="PF00300">
    <property type="entry name" value="His_Phos_1"/>
    <property type="match status" value="1"/>
</dbReference>
<dbReference type="InterPro" id="IPR029033">
    <property type="entry name" value="His_PPase_superfam"/>
</dbReference>
<reference evidence="1 2" key="1">
    <citation type="submission" date="2017-08" db="EMBL/GenBank/DDBJ databases">
        <title>Infants hospitalized years apart are colonized by the same room-sourced microbial strains.</title>
        <authorList>
            <person name="Brooks B."/>
            <person name="Olm M.R."/>
            <person name="Firek B.A."/>
            <person name="Baker R."/>
            <person name="Thomas B.C."/>
            <person name="Morowitz M.J."/>
            <person name="Banfield J.F."/>
        </authorList>
    </citation>
    <scope>NUCLEOTIDE SEQUENCE [LARGE SCALE GENOMIC DNA]</scope>
    <source>
        <strain evidence="1">S2_005_001_R1_22</strain>
    </source>
</reference>
<dbReference type="SMART" id="SM00855">
    <property type="entry name" value="PGAM"/>
    <property type="match status" value="1"/>
</dbReference>